<evidence type="ECO:0008006" key="3">
    <source>
        <dbReference type="Google" id="ProtNLM"/>
    </source>
</evidence>
<accession>A0A3M6HYD2</accession>
<dbReference type="Proteomes" id="UP000271531">
    <property type="component" value="Unassembled WGS sequence"/>
</dbReference>
<dbReference type="AlphaFoldDB" id="A0A3M6HYD2"/>
<sequence length="380" mass="42739">MVKSMQLRSQRNDQPAVGFGAGIYGINCTRHDALRAARSRAYSWFRIARSVMADHFHYPHDVFDLLIETIPRLVKYKKDVFLFFEGAGVDEADLRDARATLAKAPQSISKFDIARDVLTRLNRRQDSGLAARREVIKRVTQFESFETCWDNERLKAKGLVASVREAVNAKDTFTRMKNERDSEREQVQARHRDEQLQATRKRNEIDDIKTRLFGLFSQGYNPQERGKLLENVLNDLFRAYGIQVRENFVRKPLDGATVLEQIDGVIELAGKIHLVEMKWLKDPVGVADFGPHLVRVMGRADALHPSTPNSPTRASVLGGLYSSPSTDSPITQAGLASGESMCEGSGHYFSLSDRCRWGLKKPLKRPLRAATLQPGAVAGT</sequence>
<gene>
    <name evidence="1" type="ORF">ALP03_00050</name>
</gene>
<evidence type="ECO:0000313" key="1">
    <source>
        <dbReference type="EMBL" id="RMW09884.1"/>
    </source>
</evidence>
<organism evidence="1 2">
    <name type="scientific">Pseudomonas amygdali pv. tabaci</name>
    <name type="common">Pseudomonas syringae pv. tabaci</name>
    <dbReference type="NCBI Taxonomy" id="322"/>
    <lineage>
        <taxon>Bacteria</taxon>
        <taxon>Pseudomonadati</taxon>
        <taxon>Pseudomonadota</taxon>
        <taxon>Gammaproteobacteria</taxon>
        <taxon>Pseudomonadales</taxon>
        <taxon>Pseudomonadaceae</taxon>
        <taxon>Pseudomonas</taxon>
        <taxon>Pseudomonas amygdali</taxon>
    </lineage>
</organism>
<proteinExistence type="predicted"/>
<comment type="caution">
    <text evidence="1">The sequence shown here is derived from an EMBL/GenBank/DDBJ whole genome shotgun (WGS) entry which is preliminary data.</text>
</comment>
<dbReference type="InterPro" id="IPR011335">
    <property type="entry name" value="Restrct_endonuc-II-like"/>
</dbReference>
<reference evidence="1 2" key="1">
    <citation type="submission" date="2018-08" db="EMBL/GenBank/DDBJ databases">
        <title>Recombination of ecologically and evolutionarily significant loci maintains genetic cohesion in the Pseudomonas syringae species complex.</title>
        <authorList>
            <person name="Dillon M."/>
            <person name="Thakur S."/>
            <person name="Almeida R.N.D."/>
            <person name="Weir B.S."/>
            <person name="Guttman D.S."/>
        </authorList>
    </citation>
    <scope>NUCLEOTIDE SEQUENCE [LARGE SCALE GENOMIC DNA]</scope>
    <source>
        <strain evidence="1 2">ICMP 4525</strain>
    </source>
</reference>
<name>A0A3M6HYD2_PSEAJ</name>
<protein>
    <recommendedName>
        <fullName evidence="3">Restriction endonuclease type IV Mrr domain-containing protein</fullName>
    </recommendedName>
</protein>
<evidence type="ECO:0000313" key="2">
    <source>
        <dbReference type="Proteomes" id="UP000271531"/>
    </source>
</evidence>
<dbReference type="SUPFAM" id="SSF52980">
    <property type="entry name" value="Restriction endonuclease-like"/>
    <property type="match status" value="1"/>
</dbReference>
<dbReference type="EMBL" id="RBVA01000133">
    <property type="protein sequence ID" value="RMW09884.1"/>
    <property type="molecule type" value="Genomic_DNA"/>
</dbReference>